<dbReference type="Gene3D" id="2.40.50.140">
    <property type="entry name" value="Nucleic acid-binding proteins"/>
    <property type="match status" value="1"/>
</dbReference>
<evidence type="ECO:0000313" key="9">
    <source>
        <dbReference type="EMBL" id="GMI01141.1"/>
    </source>
</evidence>
<dbReference type="CDD" id="cd07895">
    <property type="entry name" value="Adenylation_mRNA_capping"/>
    <property type="match status" value="1"/>
</dbReference>
<dbReference type="SUPFAM" id="SSF55154">
    <property type="entry name" value="CYTH-like phosphatases"/>
    <property type="match status" value="1"/>
</dbReference>
<dbReference type="SUPFAM" id="SSF50249">
    <property type="entry name" value="Nucleic acid-binding proteins"/>
    <property type="match status" value="1"/>
</dbReference>
<gene>
    <name evidence="9" type="ORF">TrVE_jg7615</name>
</gene>
<name>A0A9W7CAP0_9STRA</name>
<feature type="region of interest" description="Disordered" evidence="6">
    <location>
        <begin position="729"/>
        <end position="766"/>
    </location>
</feature>
<evidence type="ECO:0000259" key="8">
    <source>
        <dbReference type="Pfam" id="PF02940"/>
    </source>
</evidence>
<feature type="domain" description="mRNA capping enzyme adenylation" evidence="7">
    <location>
        <begin position="388"/>
        <end position="597"/>
    </location>
</feature>
<dbReference type="Gene3D" id="3.30.470.30">
    <property type="entry name" value="DNA ligase/mRNA capping enzyme"/>
    <property type="match status" value="1"/>
</dbReference>
<evidence type="ECO:0000256" key="4">
    <source>
        <dbReference type="ARBA" id="ARBA00044624"/>
    </source>
</evidence>
<dbReference type="InterPro" id="IPR033469">
    <property type="entry name" value="CYTH-like_dom_sf"/>
</dbReference>
<dbReference type="SUPFAM" id="SSF56091">
    <property type="entry name" value="DNA ligase/mRNA capping enzyme, catalytic domain"/>
    <property type="match status" value="1"/>
</dbReference>
<dbReference type="Gene3D" id="3.20.100.10">
    <property type="entry name" value="mRNA triphosphatase Cet1-like"/>
    <property type="match status" value="1"/>
</dbReference>
<reference evidence="10" key="1">
    <citation type="journal article" date="2023" name="Commun. Biol.">
        <title>Genome analysis of Parmales, the sister group of diatoms, reveals the evolutionary specialization of diatoms from phago-mixotrophs to photoautotrophs.</title>
        <authorList>
            <person name="Ban H."/>
            <person name="Sato S."/>
            <person name="Yoshikawa S."/>
            <person name="Yamada K."/>
            <person name="Nakamura Y."/>
            <person name="Ichinomiya M."/>
            <person name="Sato N."/>
            <person name="Blanc-Mathieu R."/>
            <person name="Endo H."/>
            <person name="Kuwata A."/>
            <person name="Ogata H."/>
        </authorList>
    </citation>
    <scope>NUCLEOTIDE SEQUENCE [LARGE SCALE GENOMIC DNA]</scope>
    <source>
        <strain evidence="10">NIES 3699</strain>
    </source>
</reference>
<dbReference type="InterPro" id="IPR004206">
    <property type="entry name" value="mRNA_triPase_Cet1"/>
</dbReference>
<dbReference type="InterPro" id="IPR001339">
    <property type="entry name" value="mRNA_cap_enzyme_adenylation"/>
</dbReference>
<dbReference type="EMBL" id="BRXX01000260">
    <property type="protein sequence ID" value="GMI01141.1"/>
    <property type="molecule type" value="Genomic_DNA"/>
</dbReference>
<accession>A0A9W7CAP0</accession>
<feature type="region of interest" description="Disordered" evidence="6">
    <location>
        <begin position="1"/>
        <end position="38"/>
    </location>
</feature>
<feature type="compositionally biased region" description="Gly residues" evidence="6">
    <location>
        <begin position="734"/>
        <end position="758"/>
    </location>
</feature>
<dbReference type="Pfam" id="PF01331">
    <property type="entry name" value="mRNA_cap_enzyme"/>
    <property type="match status" value="1"/>
</dbReference>
<dbReference type="GO" id="GO:0140818">
    <property type="term" value="F:mRNA 5'-triphosphate monophosphatase activity"/>
    <property type="evidence" value="ECO:0007669"/>
    <property type="project" value="UniProtKB-EC"/>
</dbReference>
<dbReference type="GO" id="GO:0006370">
    <property type="term" value="P:7-methylguanosine mRNA capping"/>
    <property type="evidence" value="ECO:0007669"/>
    <property type="project" value="InterPro"/>
</dbReference>
<dbReference type="AlphaFoldDB" id="A0A9W7CAP0"/>
<evidence type="ECO:0000313" key="10">
    <source>
        <dbReference type="Proteomes" id="UP001165160"/>
    </source>
</evidence>
<organism evidence="9 10">
    <name type="scientific">Triparma verrucosa</name>
    <dbReference type="NCBI Taxonomy" id="1606542"/>
    <lineage>
        <taxon>Eukaryota</taxon>
        <taxon>Sar</taxon>
        <taxon>Stramenopiles</taxon>
        <taxon>Ochrophyta</taxon>
        <taxon>Bolidophyceae</taxon>
        <taxon>Parmales</taxon>
        <taxon>Triparmaceae</taxon>
        <taxon>Triparma</taxon>
    </lineage>
</organism>
<dbReference type="PANTHER" id="PTHR10367:SF17">
    <property type="entry name" value="MRNA-CAPPING ENZYME"/>
    <property type="match status" value="1"/>
</dbReference>
<proteinExistence type="predicted"/>
<keyword evidence="2" id="KW-0378">Hydrolase</keyword>
<comment type="catalytic activity">
    <reaction evidence="4">
        <text>a 5'-end diphospho-ribonucleoside in mRNA + GTP + H(+) = a 5'-end (5'-triphosphoguanosine)-ribonucleoside in mRNA + diphosphate</text>
        <dbReference type="Rhea" id="RHEA:67012"/>
        <dbReference type="Rhea" id="RHEA-COMP:17165"/>
        <dbReference type="Rhea" id="RHEA-COMP:17166"/>
        <dbReference type="ChEBI" id="CHEBI:15378"/>
        <dbReference type="ChEBI" id="CHEBI:33019"/>
        <dbReference type="ChEBI" id="CHEBI:37565"/>
        <dbReference type="ChEBI" id="CHEBI:167616"/>
        <dbReference type="ChEBI" id="CHEBI:167617"/>
        <dbReference type="EC" id="2.7.7.50"/>
    </reaction>
    <physiologicalReaction direction="left-to-right" evidence="4">
        <dbReference type="Rhea" id="RHEA:67013"/>
    </physiologicalReaction>
</comment>
<dbReference type="GO" id="GO:0004484">
    <property type="term" value="F:mRNA guanylyltransferase activity"/>
    <property type="evidence" value="ECO:0007669"/>
    <property type="project" value="UniProtKB-EC"/>
</dbReference>
<dbReference type="GO" id="GO:0005524">
    <property type="term" value="F:ATP binding"/>
    <property type="evidence" value="ECO:0007669"/>
    <property type="project" value="InterPro"/>
</dbReference>
<dbReference type="CDD" id="cd07470">
    <property type="entry name" value="CYTH-like_mRNA_RTPase"/>
    <property type="match status" value="1"/>
</dbReference>
<keyword evidence="10" id="KW-1185">Reference proteome</keyword>
<dbReference type="Pfam" id="PF02940">
    <property type="entry name" value="mRNA_triPase"/>
    <property type="match status" value="1"/>
</dbReference>
<dbReference type="Proteomes" id="UP001165160">
    <property type="component" value="Unassembled WGS sequence"/>
</dbReference>
<evidence type="ECO:0000259" key="7">
    <source>
        <dbReference type="Pfam" id="PF01331"/>
    </source>
</evidence>
<dbReference type="InterPro" id="IPR037009">
    <property type="entry name" value="mRNA_triPase_Cet1_sf"/>
</dbReference>
<dbReference type="GO" id="GO:0004651">
    <property type="term" value="F:polynucleotide 5'-phosphatase activity"/>
    <property type="evidence" value="ECO:0007669"/>
    <property type="project" value="InterPro"/>
</dbReference>
<evidence type="ECO:0000256" key="3">
    <source>
        <dbReference type="ARBA" id="ARBA00035028"/>
    </source>
</evidence>
<comment type="catalytic activity">
    <reaction evidence="5">
        <text>a 5'-end triphospho-ribonucleoside in mRNA + H2O = a 5'-end diphospho-ribonucleoside in mRNA + phosphate + H(+)</text>
        <dbReference type="Rhea" id="RHEA:67004"/>
        <dbReference type="Rhea" id="RHEA-COMP:17164"/>
        <dbReference type="Rhea" id="RHEA-COMP:17165"/>
        <dbReference type="ChEBI" id="CHEBI:15377"/>
        <dbReference type="ChEBI" id="CHEBI:15378"/>
        <dbReference type="ChEBI" id="CHEBI:43474"/>
        <dbReference type="ChEBI" id="CHEBI:167616"/>
        <dbReference type="ChEBI" id="CHEBI:167618"/>
        <dbReference type="EC" id="3.6.1.74"/>
    </reaction>
    <physiologicalReaction direction="left-to-right" evidence="5">
        <dbReference type="Rhea" id="RHEA:67005"/>
    </physiologicalReaction>
</comment>
<keyword evidence="1" id="KW-0507">mRNA processing</keyword>
<feature type="domain" description="mRNA triphosphatase Cet1-like" evidence="8">
    <location>
        <begin position="56"/>
        <end position="289"/>
    </location>
</feature>
<protein>
    <recommendedName>
        <fullName evidence="3">mRNA 5'-phosphatase</fullName>
        <ecNumber evidence="3">3.6.1.74</ecNumber>
    </recommendedName>
</protein>
<dbReference type="PANTHER" id="PTHR10367">
    <property type="entry name" value="MRNA-CAPPING ENZYME"/>
    <property type="match status" value="1"/>
</dbReference>
<evidence type="ECO:0000256" key="2">
    <source>
        <dbReference type="ARBA" id="ARBA00022801"/>
    </source>
</evidence>
<dbReference type="EC" id="3.6.1.74" evidence="3"/>
<comment type="caution">
    <text evidence="9">The sequence shown here is derived from an EMBL/GenBank/DDBJ whole genome shotgun (WGS) entry which is preliminary data.</text>
</comment>
<dbReference type="InterPro" id="IPR012340">
    <property type="entry name" value="NA-bd_OB-fold"/>
</dbReference>
<dbReference type="InterPro" id="IPR051029">
    <property type="entry name" value="mRNA_Capping_Enz/RNA_Phosphat"/>
</dbReference>
<evidence type="ECO:0000256" key="6">
    <source>
        <dbReference type="SAM" id="MobiDB-lite"/>
    </source>
</evidence>
<feature type="compositionally biased region" description="Polar residues" evidence="6">
    <location>
        <begin position="21"/>
        <end position="31"/>
    </location>
</feature>
<evidence type="ECO:0000256" key="5">
    <source>
        <dbReference type="ARBA" id="ARBA00047740"/>
    </source>
</evidence>
<sequence length="766" mass="85190">MPKFSLSSAMAKSRDMDRTTKQTPSQSNPGSNAPYAKNSDRPVNFIEMFLNNARQQINSLPEVTRPTCEIECRLGILQQPQGHSRRLLSNMPPNIDQPSYSMNELINGNFLPAPQNLPNANFVAGVTRSHYSTVSGAGVSDFSPLSSSFGIKRSKKGVKNQVLENAYEETVYYSDKDQEQAYQGARYVTRVGQPSMLELKKRRYGFDIAVPSSCYDLRLSMSSEEQAKGVCPPNPPTKVIKRRLKKRRSYDRADGRFAWKIDVTEVCTLDDGGAMGETDETTHEVEVEMLSEWTAQLIEKDGKELQDLIKLLAKQLYWVIQNLAPTESDLEVADFLVKEDSDKALVSLARRQCQAIESFGNSRDQGNLSFTPYTSSSDNMKKFIGCMPVSFQRHNFDTVQTGDYYVSEKTDGVRYLLAFVEDRGERKAVLLDRNMQGWRPKQPLGEELALSKLSQHIQPGTLLDGEVVINRKLKKPIFIIFDVLCAGHSPLVRLPFKRRLKQLQDATFVSPQGGAALSQLIDGRLGAGDNVCNPLPLIRKRFQRGKQVDELLDHVVEEKGLRMFCNGENHHHLTDGIIFQPNLRYIFGSDENLLKWKYLDTATIDVRVDREVSGYKFTVDAGEGAHVDMSPFIKLPSQEVMKMEADRNCAKNCNVAEVGFNPATGEWYYKMMRTDKSKSNFIRTVMGTLLEVAEGITTNEIRIRLMGGEAAKDYGTNMAKLEKEMLQAARHGSGRAGGGGGEGGARGGGGGGGSGGGANKKRKLGP</sequence>
<feature type="compositionally biased region" description="Polar residues" evidence="6">
    <location>
        <begin position="1"/>
        <end position="10"/>
    </location>
</feature>
<evidence type="ECO:0000256" key="1">
    <source>
        <dbReference type="ARBA" id="ARBA00022664"/>
    </source>
</evidence>